<sequence>MGITRNWFRRARRKLISRNGNSRDVFLQTNASPIHDEEQTNLTLTQQQDGEEEEDEEEDEEEEEEEEIDYESMTPRFQNKVLSKEEEAAIKIQACFRGHLARRAFQALRSLVKLQALARGVCARRQARIALQFMHALVRLQVRVRARQLLNRYSEESDS</sequence>
<dbReference type="SMART" id="SM00015">
    <property type="entry name" value="IQ"/>
    <property type="match status" value="2"/>
</dbReference>
<gene>
    <name evidence="5" type="ORF">Csa_3G002470</name>
</gene>
<evidence type="ECO:0000256" key="1">
    <source>
        <dbReference type="ARBA" id="ARBA00022860"/>
    </source>
</evidence>
<keyword evidence="6" id="KW-1185">Reference proteome</keyword>
<comment type="function">
    <text evidence="3">May be involved in cooperative interactions with calmodulins or calmodulin-like proteins. Recruits calmodulin proteins to microtubules, thus being a potential scaffold in cellular signaling and trafficking. May associate with nucleic acids and regulate gene expression at the transcriptional or post-transcriptional level.</text>
</comment>
<dbReference type="AlphaFoldDB" id="A0A0A0L4V7"/>
<evidence type="ECO:0000313" key="5">
    <source>
        <dbReference type="EMBL" id="KGN55627.1"/>
    </source>
</evidence>
<dbReference type="SUPFAM" id="SSF52540">
    <property type="entry name" value="P-loop containing nucleoside triphosphate hydrolases"/>
    <property type="match status" value="1"/>
</dbReference>
<dbReference type="eggNOG" id="ENOG502S4SI">
    <property type="taxonomic scope" value="Eukaryota"/>
</dbReference>
<dbReference type="PANTHER" id="PTHR32295:SF108">
    <property type="entry name" value="PROTEIN IQ-DOMAIN 20"/>
    <property type="match status" value="1"/>
</dbReference>
<reference evidence="5 6" key="1">
    <citation type="journal article" date="2009" name="Nat. Genet.">
        <title>The genome of the cucumber, Cucumis sativus L.</title>
        <authorList>
            <person name="Huang S."/>
            <person name="Li R."/>
            <person name="Zhang Z."/>
            <person name="Li L."/>
            <person name="Gu X."/>
            <person name="Fan W."/>
            <person name="Lucas W.J."/>
            <person name="Wang X."/>
            <person name="Xie B."/>
            <person name="Ni P."/>
            <person name="Ren Y."/>
            <person name="Zhu H."/>
            <person name="Li J."/>
            <person name="Lin K."/>
            <person name="Jin W."/>
            <person name="Fei Z."/>
            <person name="Li G."/>
            <person name="Staub J."/>
            <person name="Kilian A."/>
            <person name="van der Vossen E.A."/>
            <person name="Wu Y."/>
            <person name="Guo J."/>
            <person name="He J."/>
            <person name="Jia Z."/>
            <person name="Ren Y."/>
            <person name="Tian G."/>
            <person name="Lu Y."/>
            <person name="Ruan J."/>
            <person name="Qian W."/>
            <person name="Wang M."/>
            <person name="Huang Q."/>
            <person name="Li B."/>
            <person name="Xuan Z."/>
            <person name="Cao J."/>
            <person name="Asan"/>
            <person name="Wu Z."/>
            <person name="Zhang J."/>
            <person name="Cai Q."/>
            <person name="Bai Y."/>
            <person name="Zhao B."/>
            <person name="Han Y."/>
            <person name="Li Y."/>
            <person name="Li X."/>
            <person name="Wang S."/>
            <person name="Shi Q."/>
            <person name="Liu S."/>
            <person name="Cho W.K."/>
            <person name="Kim J.Y."/>
            <person name="Xu Y."/>
            <person name="Heller-Uszynska K."/>
            <person name="Miao H."/>
            <person name="Cheng Z."/>
            <person name="Zhang S."/>
            <person name="Wu J."/>
            <person name="Yang Y."/>
            <person name="Kang H."/>
            <person name="Li M."/>
            <person name="Liang H."/>
            <person name="Ren X."/>
            <person name="Shi Z."/>
            <person name="Wen M."/>
            <person name="Jian M."/>
            <person name="Yang H."/>
            <person name="Zhang G."/>
            <person name="Yang Z."/>
            <person name="Chen R."/>
            <person name="Liu S."/>
            <person name="Li J."/>
            <person name="Ma L."/>
            <person name="Liu H."/>
            <person name="Zhou Y."/>
            <person name="Zhao J."/>
            <person name="Fang X."/>
            <person name="Li G."/>
            <person name="Fang L."/>
            <person name="Li Y."/>
            <person name="Liu D."/>
            <person name="Zheng H."/>
            <person name="Zhang Y."/>
            <person name="Qin N."/>
            <person name="Li Z."/>
            <person name="Yang G."/>
            <person name="Yang S."/>
            <person name="Bolund L."/>
            <person name="Kristiansen K."/>
            <person name="Zheng H."/>
            <person name="Li S."/>
            <person name="Zhang X."/>
            <person name="Yang H."/>
            <person name="Wang J."/>
            <person name="Sun R."/>
            <person name="Zhang B."/>
            <person name="Jiang S."/>
            <person name="Wang J."/>
            <person name="Du Y."/>
            <person name="Li S."/>
        </authorList>
    </citation>
    <scope>NUCLEOTIDE SEQUENCE [LARGE SCALE GENOMIC DNA]</scope>
    <source>
        <strain evidence="6">cv. 9930</strain>
    </source>
</reference>
<organism evidence="5 6">
    <name type="scientific">Cucumis sativus</name>
    <name type="common">Cucumber</name>
    <dbReference type="NCBI Taxonomy" id="3659"/>
    <lineage>
        <taxon>Eukaryota</taxon>
        <taxon>Viridiplantae</taxon>
        <taxon>Streptophyta</taxon>
        <taxon>Embryophyta</taxon>
        <taxon>Tracheophyta</taxon>
        <taxon>Spermatophyta</taxon>
        <taxon>Magnoliopsida</taxon>
        <taxon>eudicotyledons</taxon>
        <taxon>Gunneridae</taxon>
        <taxon>Pentapetalae</taxon>
        <taxon>rosids</taxon>
        <taxon>fabids</taxon>
        <taxon>Cucurbitales</taxon>
        <taxon>Cucurbitaceae</taxon>
        <taxon>Benincaseae</taxon>
        <taxon>Cucumis</taxon>
    </lineage>
</organism>
<feature type="region of interest" description="Disordered" evidence="4">
    <location>
        <begin position="29"/>
        <end position="75"/>
    </location>
</feature>
<dbReference type="OrthoDB" id="694295at2759"/>
<comment type="similarity">
    <text evidence="2">Belongs to the IQD family.</text>
</comment>
<dbReference type="Pfam" id="PF00612">
    <property type="entry name" value="IQ"/>
    <property type="match status" value="1"/>
</dbReference>
<dbReference type="InterPro" id="IPR000048">
    <property type="entry name" value="IQ_motif_EF-hand-BS"/>
</dbReference>
<dbReference type="Gramene" id="KGN55627">
    <property type="protein sequence ID" value="KGN55627"/>
    <property type="gene ID" value="Csa_3G002470"/>
</dbReference>
<accession>A0A0A0L4V7</accession>
<reference evidence="5 6" key="3">
    <citation type="journal article" date="2010" name="BMC Genomics">
        <title>Transcriptome sequencing and comparative analysis of cucumber flowers with different sex types.</title>
        <authorList>
            <person name="Guo S."/>
            <person name="Zheng Y."/>
            <person name="Joung J.G."/>
            <person name="Liu S."/>
            <person name="Zhang Z."/>
            <person name="Crasta O.R."/>
            <person name="Sobral B.W."/>
            <person name="Xu Y."/>
            <person name="Huang S."/>
            <person name="Fei Z."/>
        </authorList>
    </citation>
    <scope>NUCLEOTIDE SEQUENCE [LARGE SCALE GENOMIC DNA]</scope>
    <source>
        <strain evidence="6">cv. 9930</strain>
    </source>
</reference>
<evidence type="ECO:0000313" key="6">
    <source>
        <dbReference type="Proteomes" id="UP000029981"/>
    </source>
</evidence>
<feature type="compositionally biased region" description="Acidic residues" evidence="4">
    <location>
        <begin position="49"/>
        <end position="70"/>
    </location>
</feature>
<evidence type="ECO:0000256" key="2">
    <source>
        <dbReference type="ARBA" id="ARBA00024341"/>
    </source>
</evidence>
<dbReference type="PANTHER" id="PTHR32295">
    <property type="entry name" value="IQ-DOMAIN 5-RELATED"/>
    <property type="match status" value="1"/>
</dbReference>
<reference evidence="5 6" key="2">
    <citation type="journal article" date="2009" name="PLoS ONE">
        <title>An integrated genetic and cytogenetic map of the cucumber genome.</title>
        <authorList>
            <person name="Ren Y."/>
            <person name="Zhang Z."/>
            <person name="Liu J."/>
            <person name="Staub J.E."/>
            <person name="Han Y."/>
            <person name="Cheng Z."/>
            <person name="Li X."/>
            <person name="Lu J."/>
            <person name="Miao H."/>
            <person name="Kang H."/>
            <person name="Xie B."/>
            <person name="Gu X."/>
            <person name="Wang X."/>
            <person name="Du Y."/>
            <person name="Jin W."/>
            <person name="Huang S."/>
        </authorList>
    </citation>
    <scope>NUCLEOTIDE SEQUENCE [LARGE SCALE GENOMIC DNA]</scope>
    <source>
        <strain evidence="6">cv. 9930</strain>
    </source>
</reference>
<dbReference type="STRING" id="3659.A0A0A0L4V7"/>
<protein>
    <submittedName>
        <fullName evidence="5">Uncharacterized protein</fullName>
    </submittedName>
</protein>
<name>A0A0A0L4V7_CUCSA</name>
<dbReference type="GO" id="GO:0005516">
    <property type="term" value="F:calmodulin binding"/>
    <property type="evidence" value="ECO:0007669"/>
    <property type="project" value="UniProtKB-KW"/>
</dbReference>
<evidence type="ECO:0000256" key="4">
    <source>
        <dbReference type="SAM" id="MobiDB-lite"/>
    </source>
</evidence>
<reference evidence="5 6" key="4">
    <citation type="journal article" date="2011" name="BMC Genomics">
        <title>RNA-Seq improves annotation of protein-coding genes in the cucumber genome.</title>
        <authorList>
            <person name="Li Z."/>
            <person name="Zhang Z."/>
            <person name="Yan P."/>
            <person name="Huang S."/>
            <person name="Fei Z."/>
            <person name="Lin K."/>
        </authorList>
    </citation>
    <scope>NUCLEOTIDE SEQUENCE [LARGE SCALE GENOMIC DNA]</scope>
    <source>
        <strain evidence="6">cv. 9930</strain>
    </source>
</reference>
<proteinExistence type="inferred from homology"/>
<dbReference type="Gene3D" id="1.20.5.190">
    <property type="match status" value="1"/>
</dbReference>
<dbReference type="PROSITE" id="PS50096">
    <property type="entry name" value="IQ"/>
    <property type="match status" value="2"/>
</dbReference>
<dbReference type="EMBL" id="CM002924">
    <property type="protein sequence ID" value="KGN55627.1"/>
    <property type="molecule type" value="Genomic_DNA"/>
</dbReference>
<dbReference type="Proteomes" id="UP000029981">
    <property type="component" value="Chromosome 3"/>
</dbReference>
<keyword evidence="1" id="KW-0112">Calmodulin-binding</keyword>
<dbReference type="KEGG" id="csv:101221319"/>
<evidence type="ECO:0000256" key="3">
    <source>
        <dbReference type="ARBA" id="ARBA00045534"/>
    </source>
</evidence>
<dbReference type="InterPro" id="IPR027417">
    <property type="entry name" value="P-loop_NTPase"/>
</dbReference>